<protein>
    <submittedName>
        <fullName evidence="1">Uncharacterized protein</fullName>
    </submittedName>
</protein>
<reference evidence="1 2" key="1">
    <citation type="submission" date="2019-04" db="EMBL/GenBank/DDBJ databases">
        <title>High contiguity whole genome sequence and gene annotation resource for two Venturia nashicola isolates.</title>
        <authorList>
            <person name="Prokchorchik M."/>
            <person name="Won K."/>
            <person name="Lee Y."/>
            <person name="Choi E.D."/>
            <person name="Segonzac C."/>
            <person name="Sohn K.H."/>
        </authorList>
    </citation>
    <scope>NUCLEOTIDE SEQUENCE [LARGE SCALE GENOMIC DNA]</scope>
    <source>
        <strain evidence="1 2">PRI2</strain>
    </source>
</reference>
<evidence type="ECO:0000313" key="1">
    <source>
        <dbReference type="EMBL" id="TID26601.1"/>
    </source>
</evidence>
<comment type="caution">
    <text evidence="1">The sequence shown here is derived from an EMBL/GenBank/DDBJ whole genome shotgun (WGS) entry which is preliminary data.</text>
</comment>
<dbReference type="AlphaFoldDB" id="A0A4Z1PL40"/>
<sequence>MHPMSYVSSIPSVSFDARGAVTKRVSWCWKREQRHGKQVVKTADEEMEATKSMMRVLITSKGNLLISEGARKLSDHGRKRDRRPRVVMIFTQVRTPSRMFISCAASDSPCHGNNSVDKQQYENPFRLHISRRSSFVPSTFE</sequence>
<evidence type="ECO:0000313" key="2">
    <source>
        <dbReference type="Proteomes" id="UP000298493"/>
    </source>
</evidence>
<name>A0A4Z1PL40_9PEZI</name>
<accession>A0A4Z1PL40</accession>
<dbReference type="EMBL" id="SNSC02000002">
    <property type="protein sequence ID" value="TID26601.1"/>
    <property type="molecule type" value="Genomic_DNA"/>
</dbReference>
<proteinExistence type="predicted"/>
<organism evidence="1 2">
    <name type="scientific">Venturia nashicola</name>
    <dbReference type="NCBI Taxonomy" id="86259"/>
    <lineage>
        <taxon>Eukaryota</taxon>
        <taxon>Fungi</taxon>
        <taxon>Dikarya</taxon>
        <taxon>Ascomycota</taxon>
        <taxon>Pezizomycotina</taxon>
        <taxon>Dothideomycetes</taxon>
        <taxon>Pleosporomycetidae</taxon>
        <taxon>Venturiales</taxon>
        <taxon>Venturiaceae</taxon>
        <taxon>Venturia</taxon>
    </lineage>
</organism>
<keyword evidence="2" id="KW-1185">Reference proteome</keyword>
<dbReference type="Proteomes" id="UP000298493">
    <property type="component" value="Unassembled WGS sequence"/>
</dbReference>
<gene>
    <name evidence="1" type="ORF">E6O75_ATG01094</name>
</gene>